<keyword evidence="3" id="KW-0677">Repeat</keyword>
<evidence type="ECO:0000256" key="4">
    <source>
        <dbReference type="PROSITE-ProRule" id="PRU00221"/>
    </source>
</evidence>
<evidence type="ECO:0000313" key="7">
    <source>
        <dbReference type="EMBL" id="KJE94061.1"/>
    </source>
</evidence>
<feature type="domain" description="EIPR1-like beta-propeller" evidence="6">
    <location>
        <begin position="67"/>
        <end position="348"/>
    </location>
</feature>
<evidence type="ECO:0000259" key="6">
    <source>
        <dbReference type="Pfam" id="PF23609"/>
    </source>
</evidence>
<dbReference type="PROSITE" id="PS50082">
    <property type="entry name" value="WD_REPEATS_2"/>
    <property type="match status" value="2"/>
</dbReference>
<dbReference type="STRING" id="595528.A0A0D2UG50"/>
<dbReference type="FunFam" id="2.130.10.10:FF:000732">
    <property type="entry name" value="EARP-interacting protein homolog"/>
    <property type="match status" value="1"/>
</dbReference>
<dbReference type="SUPFAM" id="SSF81995">
    <property type="entry name" value="beta-sandwich domain of Sec23/24"/>
    <property type="match status" value="1"/>
</dbReference>
<keyword evidence="2 4" id="KW-0853">WD repeat</keyword>
<feature type="repeat" description="WD" evidence="4">
    <location>
        <begin position="271"/>
        <end position="306"/>
    </location>
</feature>
<dbReference type="eggNOG" id="KOG1007">
    <property type="taxonomic scope" value="Eukaryota"/>
</dbReference>
<dbReference type="InterPro" id="IPR019775">
    <property type="entry name" value="WD40_repeat_CS"/>
</dbReference>
<organism evidence="7 8">
    <name type="scientific">Capsaspora owczarzaki (strain ATCC 30864)</name>
    <dbReference type="NCBI Taxonomy" id="595528"/>
    <lineage>
        <taxon>Eukaryota</taxon>
        <taxon>Filasterea</taxon>
        <taxon>Capsaspora</taxon>
    </lineage>
</organism>
<feature type="compositionally biased region" description="Basic and acidic residues" evidence="5">
    <location>
        <begin position="375"/>
        <end position="387"/>
    </location>
</feature>
<dbReference type="GO" id="GO:0016567">
    <property type="term" value="P:protein ubiquitination"/>
    <property type="evidence" value="ECO:0007669"/>
    <property type="project" value="TreeGrafter"/>
</dbReference>
<evidence type="ECO:0000256" key="5">
    <source>
        <dbReference type="SAM" id="MobiDB-lite"/>
    </source>
</evidence>
<dbReference type="Pfam" id="PF23609">
    <property type="entry name" value="Beta-prop_EIPR1"/>
    <property type="match status" value="1"/>
</dbReference>
<dbReference type="Pfam" id="PF00400">
    <property type="entry name" value="WD40"/>
    <property type="match status" value="1"/>
</dbReference>
<dbReference type="PROSITE" id="PS50294">
    <property type="entry name" value="WD_REPEATS_REGION"/>
    <property type="match status" value="2"/>
</dbReference>
<dbReference type="SUPFAM" id="SSF50978">
    <property type="entry name" value="WD40 repeat-like"/>
    <property type="match status" value="1"/>
</dbReference>
<evidence type="ECO:0000256" key="2">
    <source>
        <dbReference type="ARBA" id="ARBA00022574"/>
    </source>
</evidence>
<evidence type="ECO:0000256" key="3">
    <source>
        <dbReference type="ARBA" id="ARBA00022737"/>
    </source>
</evidence>
<name>A0A0D2UG50_CAPO3</name>
<keyword evidence="8" id="KW-1185">Reference proteome</keyword>
<dbReference type="EMBL" id="KE346366">
    <property type="protein sequence ID" value="KJE94061.1"/>
    <property type="molecule type" value="Genomic_DNA"/>
</dbReference>
<dbReference type="PROSITE" id="PS00678">
    <property type="entry name" value="WD_REPEATS_1"/>
    <property type="match status" value="1"/>
</dbReference>
<feature type="region of interest" description="Disordered" evidence="5">
    <location>
        <begin position="359"/>
        <end position="387"/>
    </location>
</feature>
<dbReference type="PANTHER" id="PTHR14205">
    <property type="entry name" value="WD-REPEAT PROTEIN"/>
    <property type="match status" value="1"/>
</dbReference>
<reference evidence="8" key="1">
    <citation type="submission" date="2011-02" db="EMBL/GenBank/DDBJ databases">
        <title>The Genome Sequence of Capsaspora owczarzaki ATCC 30864.</title>
        <authorList>
            <person name="Russ C."/>
            <person name="Cuomo C."/>
            <person name="Burger G."/>
            <person name="Gray M.W."/>
            <person name="Holland P.W.H."/>
            <person name="King N."/>
            <person name="Lang F.B.F."/>
            <person name="Roger A.J."/>
            <person name="Ruiz-Trillo I."/>
            <person name="Young S.K."/>
            <person name="Zeng Q."/>
            <person name="Gargeya S."/>
            <person name="Alvarado L."/>
            <person name="Berlin A."/>
            <person name="Chapman S.B."/>
            <person name="Chen Z."/>
            <person name="Freedman E."/>
            <person name="Gellesch M."/>
            <person name="Goldberg J."/>
            <person name="Griggs A."/>
            <person name="Gujja S."/>
            <person name="Heilman E."/>
            <person name="Heiman D."/>
            <person name="Howarth C."/>
            <person name="Mehta T."/>
            <person name="Neiman D."/>
            <person name="Pearson M."/>
            <person name="Roberts A."/>
            <person name="Saif S."/>
            <person name="Shea T."/>
            <person name="Shenoy N."/>
            <person name="Sisk P."/>
            <person name="Stolte C."/>
            <person name="Sykes S."/>
            <person name="White J."/>
            <person name="Yandava C."/>
            <person name="Haas B."/>
            <person name="Nusbaum C."/>
            <person name="Birren B."/>
        </authorList>
    </citation>
    <scope>NUCLEOTIDE SEQUENCE</scope>
    <source>
        <strain evidence="8">ATCC 30864</strain>
    </source>
</reference>
<evidence type="ECO:0000313" key="8">
    <source>
        <dbReference type="Proteomes" id="UP000008743"/>
    </source>
</evidence>
<dbReference type="SMART" id="SM00320">
    <property type="entry name" value="WD40"/>
    <property type="match status" value="5"/>
</dbReference>
<dbReference type="PANTHER" id="PTHR14205:SF15">
    <property type="entry name" value="EARP AND GARP COMPLEX-INTERACTING PROTEIN 1"/>
    <property type="match status" value="1"/>
</dbReference>
<proteinExistence type="inferred from homology"/>
<sequence>MSSRASSVASHPPSQHHYGGGHHPQQQHHHHQQQQQQHHHYQPQQHQPQQYHHHQQQHQQQTVEPPVVYGLEFKARALSAVRAEQEKISFLIGTLTLHHDNQIHLLEYGDDDQTVTPTVFSHPQGEVWSIAASPSHVDIFATSYLKPLDGKAQIRSKLFKMPEHDDIGGEILPLTELFEFTGHNSSISCLSWNPILTSQVAVVDEESIQLWDLNAEETSAKVKTSVKPDTKRAKLSAGRWHPHSGGPFAVAMDTSVRAWDMRTSEPAWVVEHAHSQAIRDIDFNPNRQYIMATAGDDCKVKFWDVRKPATPLKVLQHHSHWYGVWAVRYNPAHDQLVLTASSDNRVVLADAVSISSDPDGSVRNAAALDDDDEPTTSRKPEHRPAPKDKLVHTYEEHEDSVYSVEWSSVDPWRFASLSYDGRVVLNRVPQEEMYSVMMLT</sequence>
<gene>
    <name evidence="7" type="ORF">CAOG_004758</name>
</gene>
<dbReference type="InParanoid" id="A0A0D2UG50"/>
<evidence type="ECO:0000256" key="1">
    <source>
        <dbReference type="ARBA" id="ARBA00005672"/>
    </source>
</evidence>
<dbReference type="OrthoDB" id="196957at2759"/>
<dbReference type="InterPro" id="IPR036322">
    <property type="entry name" value="WD40_repeat_dom_sf"/>
</dbReference>
<feature type="compositionally biased region" description="Basic residues" evidence="5">
    <location>
        <begin position="25"/>
        <end position="41"/>
    </location>
</feature>
<feature type="compositionally biased region" description="Polar residues" evidence="5">
    <location>
        <begin position="1"/>
        <end position="13"/>
    </location>
</feature>
<protein>
    <recommendedName>
        <fullName evidence="6">EIPR1-like beta-propeller domain-containing protein</fullName>
    </recommendedName>
</protein>
<dbReference type="AlphaFoldDB" id="A0A0D2UG50"/>
<dbReference type="InterPro" id="IPR001680">
    <property type="entry name" value="WD40_rpt"/>
</dbReference>
<feature type="repeat" description="WD" evidence="4">
    <location>
        <begin position="180"/>
        <end position="221"/>
    </location>
</feature>
<dbReference type="Proteomes" id="UP000008743">
    <property type="component" value="Unassembled WGS sequence"/>
</dbReference>
<dbReference type="InterPro" id="IPR059104">
    <property type="entry name" value="Beta-prop_EIPR1-like"/>
</dbReference>
<dbReference type="InterPro" id="IPR040323">
    <property type="entry name" value="EIPR1"/>
</dbReference>
<dbReference type="InterPro" id="IPR015943">
    <property type="entry name" value="WD40/YVTN_repeat-like_dom_sf"/>
</dbReference>
<accession>A0A0D2UG50</accession>
<comment type="similarity">
    <text evidence="1">Belongs to the WD repeat EIPR1 family.</text>
</comment>
<feature type="region of interest" description="Disordered" evidence="5">
    <location>
        <begin position="1"/>
        <end position="62"/>
    </location>
</feature>
<dbReference type="Gene3D" id="2.130.10.10">
    <property type="entry name" value="YVTN repeat-like/Quinoprotein amine dehydrogenase"/>
    <property type="match status" value="1"/>
</dbReference>
<dbReference type="PhylomeDB" id="A0A0D2UG50"/>